<comment type="subcellular location">
    <subcellularLocation>
        <location evidence="9">Cell inner membrane</location>
        <topology evidence="9">Single-pass type II membrane protein</topology>
    </subcellularLocation>
    <subcellularLocation>
        <location evidence="1">Membrane</location>
    </subcellularLocation>
    <text evidence="9">Localizes to the division septum.</text>
</comment>
<evidence type="ECO:0000313" key="12">
    <source>
        <dbReference type="Proteomes" id="UP000261875"/>
    </source>
</evidence>
<accession>A0A2U8I669</accession>
<keyword evidence="7 9" id="KW-0472">Membrane</keyword>
<dbReference type="OrthoDB" id="9790370at2"/>
<dbReference type="HAMAP" id="MF_00911">
    <property type="entry name" value="FtsQ_subfam"/>
    <property type="match status" value="1"/>
</dbReference>
<feature type="domain" description="POTRA" evidence="10">
    <location>
        <begin position="61"/>
        <end position="131"/>
    </location>
</feature>
<dbReference type="GO" id="GO:0032153">
    <property type="term" value="C:cell division site"/>
    <property type="evidence" value="ECO:0007669"/>
    <property type="project" value="UniProtKB-UniRule"/>
</dbReference>
<dbReference type="InterPro" id="IPR013685">
    <property type="entry name" value="POTRA_FtsQ_type"/>
</dbReference>
<dbReference type="Pfam" id="PF03799">
    <property type="entry name" value="FtsQ_DivIB_C"/>
    <property type="match status" value="1"/>
</dbReference>
<reference evidence="11 12" key="1">
    <citation type="submission" date="2017-05" db="EMBL/GenBank/DDBJ databases">
        <title>Genome sequence of Candidatus Fukatsuia symbiotica and Candidatus Hamiltonella defensa from Acyrthosiphon pisum strain 5D.</title>
        <authorList>
            <person name="Patel V.A."/>
            <person name="Chevignon G."/>
            <person name="Russell J.A."/>
            <person name="Oliver K.M."/>
        </authorList>
    </citation>
    <scope>NUCLEOTIDE SEQUENCE [LARGE SCALE GENOMIC DNA]</scope>
    <source>
        <strain evidence="11 12">5D</strain>
    </source>
</reference>
<evidence type="ECO:0000256" key="7">
    <source>
        <dbReference type="ARBA" id="ARBA00023136"/>
    </source>
</evidence>
<dbReference type="KEGG" id="fsm:CCS41_09445"/>
<gene>
    <name evidence="9" type="primary">ftsQ</name>
    <name evidence="11" type="ORF">CCS41_09445</name>
</gene>
<evidence type="ECO:0000259" key="10">
    <source>
        <dbReference type="PROSITE" id="PS51779"/>
    </source>
</evidence>
<dbReference type="PANTHER" id="PTHR35851">
    <property type="entry name" value="CELL DIVISION PROTEIN FTSQ"/>
    <property type="match status" value="1"/>
</dbReference>
<dbReference type="GO" id="GO:0043093">
    <property type="term" value="P:FtsZ-dependent cytokinesis"/>
    <property type="evidence" value="ECO:0007669"/>
    <property type="project" value="UniProtKB-UniRule"/>
</dbReference>
<keyword evidence="5 9" id="KW-0812">Transmembrane</keyword>
<keyword evidence="3 9" id="KW-0997">Cell inner membrane</keyword>
<dbReference type="PROSITE" id="PS51779">
    <property type="entry name" value="POTRA"/>
    <property type="match status" value="1"/>
</dbReference>
<feature type="transmembrane region" description="Helical" evidence="9">
    <location>
        <begin position="31"/>
        <end position="55"/>
    </location>
</feature>
<dbReference type="InterPro" id="IPR026579">
    <property type="entry name" value="FtsQ"/>
</dbReference>
<dbReference type="InterPro" id="IPR005548">
    <property type="entry name" value="Cell_div_FtsQ/DivIB_C"/>
</dbReference>
<keyword evidence="6 9" id="KW-1133">Transmembrane helix</keyword>
<evidence type="ECO:0000256" key="8">
    <source>
        <dbReference type="ARBA" id="ARBA00023306"/>
    </source>
</evidence>
<dbReference type="Gene3D" id="3.40.50.11690">
    <property type="entry name" value="Cell division protein FtsQ/DivIB"/>
    <property type="match status" value="1"/>
</dbReference>
<dbReference type="Pfam" id="PF08478">
    <property type="entry name" value="POTRA_1"/>
    <property type="match status" value="1"/>
</dbReference>
<dbReference type="GO" id="GO:0005886">
    <property type="term" value="C:plasma membrane"/>
    <property type="evidence" value="ECO:0007669"/>
    <property type="project" value="UniProtKB-SubCell"/>
</dbReference>
<evidence type="ECO:0000256" key="3">
    <source>
        <dbReference type="ARBA" id="ARBA00022519"/>
    </source>
</evidence>
<evidence type="ECO:0000256" key="6">
    <source>
        <dbReference type="ARBA" id="ARBA00022989"/>
    </source>
</evidence>
<evidence type="ECO:0000313" key="11">
    <source>
        <dbReference type="EMBL" id="AWK14650.1"/>
    </source>
</evidence>
<comment type="subunit">
    <text evidence="9">Part of a complex composed of FtsB, FtsL and FtsQ.</text>
</comment>
<keyword evidence="12" id="KW-1185">Reference proteome</keyword>
<proteinExistence type="inferred from homology"/>
<dbReference type="NCBIfam" id="NF008043">
    <property type="entry name" value="PRK10775.1"/>
    <property type="match status" value="1"/>
</dbReference>
<dbReference type="RefSeq" id="WP_072550688.1">
    <property type="nucleotide sequence ID" value="NZ_CP021659.1"/>
</dbReference>
<evidence type="ECO:0000256" key="5">
    <source>
        <dbReference type="ARBA" id="ARBA00022692"/>
    </source>
</evidence>
<sequence>MSQAARKTQARMVANNIARQSAKRSRNKGQLAGLIFLLMVLATLLWTIWAIVSWMKDERRLPLSKLVVTGERYFTTNDDIRQAVLALGTPGSFMKQDVNIFQQHIERLPWIKQVSVRKQWPDELRIHLVEYVPVARWNDLYLLDSEGKPFSVPLERIGDQKLISLYGSEGSEHDVLSGYKTINEVLAASKFKVKMVTMSARHSWQLTLDNDVRLELGRDDLNGRLQRFIELYRLLEKQPDKQLNYVDLRYDSGAAVGWSPVFQAIN</sequence>
<comment type="function">
    <text evidence="9">Essential cell division protein. May link together the upstream cell division proteins, which are predominantly cytoplasmic, with the downstream cell division proteins, which are predominantly periplasmic. May control correct divisome assembly.</text>
</comment>
<dbReference type="Proteomes" id="UP000261875">
    <property type="component" value="Chromosome"/>
</dbReference>
<evidence type="ECO:0000256" key="9">
    <source>
        <dbReference type="HAMAP-Rule" id="MF_00911"/>
    </source>
</evidence>
<dbReference type="PANTHER" id="PTHR35851:SF1">
    <property type="entry name" value="CELL DIVISION PROTEIN FTSQ"/>
    <property type="match status" value="1"/>
</dbReference>
<organism evidence="11 12">
    <name type="scientific">Candidatus Fukatsuia symbiotica</name>
    <dbReference type="NCBI Taxonomy" id="1878942"/>
    <lineage>
        <taxon>Bacteria</taxon>
        <taxon>Pseudomonadati</taxon>
        <taxon>Pseudomonadota</taxon>
        <taxon>Gammaproteobacteria</taxon>
        <taxon>Enterobacterales</taxon>
        <taxon>Yersiniaceae</taxon>
        <taxon>Candidatus Fukatsuia</taxon>
    </lineage>
</organism>
<keyword evidence="8 9" id="KW-0131">Cell cycle</keyword>
<dbReference type="AlphaFoldDB" id="A0A2U8I669"/>
<name>A0A2U8I669_9GAMM</name>
<protein>
    <recommendedName>
        <fullName evidence="9">Cell division protein FtsQ</fullName>
    </recommendedName>
</protein>
<keyword evidence="4 9" id="KW-0132">Cell division</keyword>
<dbReference type="InterPro" id="IPR045335">
    <property type="entry name" value="FtsQ_C_sf"/>
</dbReference>
<comment type="similarity">
    <text evidence="9">Belongs to the FtsQ/DivIB family. FtsQ subfamily.</text>
</comment>
<dbReference type="EMBL" id="CP021659">
    <property type="protein sequence ID" value="AWK14650.1"/>
    <property type="molecule type" value="Genomic_DNA"/>
</dbReference>
<evidence type="ECO:0000256" key="1">
    <source>
        <dbReference type="ARBA" id="ARBA00004370"/>
    </source>
</evidence>
<evidence type="ECO:0000256" key="4">
    <source>
        <dbReference type="ARBA" id="ARBA00022618"/>
    </source>
</evidence>
<keyword evidence="2 9" id="KW-1003">Cell membrane</keyword>
<dbReference type="InterPro" id="IPR034746">
    <property type="entry name" value="POTRA"/>
</dbReference>
<dbReference type="STRING" id="1878942.GCA_900128755_01012"/>
<dbReference type="Gene3D" id="3.10.20.310">
    <property type="entry name" value="membrane protein fhac"/>
    <property type="match status" value="1"/>
</dbReference>
<evidence type="ECO:0000256" key="2">
    <source>
        <dbReference type="ARBA" id="ARBA00022475"/>
    </source>
</evidence>
<dbReference type="GO" id="GO:0090529">
    <property type="term" value="P:cell septum assembly"/>
    <property type="evidence" value="ECO:0007669"/>
    <property type="project" value="InterPro"/>
</dbReference>